<dbReference type="PANTHER" id="PTHR11814">
    <property type="entry name" value="SULFATE TRANSPORTER"/>
    <property type="match status" value="1"/>
</dbReference>
<dbReference type="Pfam" id="PF00916">
    <property type="entry name" value="Sulfate_transp"/>
    <property type="match status" value="1"/>
</dbReference>
<evidence type="ECO:0000313" key="7">
    <source>
        <dbReference type="Proteomes" id="UP000305729"/>
    </source>
</evidence>
<dbReference type="GO" id="GO:0016020">
    <property type="term" value="C:membrane"/>
    <property type="evidence" value="ECO:0007669"/>
    <property type="project" value="UniProtKB-SubCell"/>
</dbReference>
<dbReference type="RefSeq" id="WP_125561371.1">
    <property type="nucleotide sequence ID" value="NZ_CP045429.1"/>
</dbReference>
<dbReference type="STRING" id="43658.AT705_01210"/>
<evidence type="ECO:0000313" key="6">
    <source>
        <dbReference type="EMBL" id="QPB82993.1"/>
    </source>
</evidence>
<keyword evidence="4 5" id="KW-0472">Membrane</keyword>
<dbReference type="InterPro" id="IPR001902">
    <property type="entry name" value="SLC26A/SulP_fam"/>
</dbReference>
<evidence type="ECO:0000256" key="4">
    <source>
        <dbReference type="ARBA" id="ARBA00023136"/>
    </source>
</evidence>
<dbReference type="GO" id="GO:0055085">
    <property type="term" value="P:transmembrane transport"/>
    <property type="evidence" value="ECO:0007669"/>
    <property type="project" value="InterPro"/>
</dbReference>
<organism evidence="6 7">
    <name type="scientific">Pseudoalteromonas rubra</name>
    <dbReference type="NCBI Taxonomy" id="43658"/>
    <lineage>
        <taxon>Bacteria</taxon>
        <taxon>Pseudomonadati</taxon>
        <taxon>Pseudomonadota</taxon>
        <taxon>Gammaproteobacteria</taxon>
        <taxon>Alteromonadales</taxon>
        <taxon>Pseudoalteromonadaceae</taxon>
        <taxon>Pseudoalteromonas</taxon>
    </lineage>
</organism>
<gene>
    <name evidence="6" type="ORF">CWC22_008320</name>
</gene>
<keyword evidence="3 5" id="KW-1133">Transmembrane helix</keyword>
<proteinExistence type="predicted"/>
<evidence type="ECO:0000256" key="1">
    <source>
        <dbReference type="ARBA" id="ARBA00004141"/>
    </source>
</evidence>
<dbReference type="AlphaFoldDB" id="A0A5S3UTW1"/>
<evidence type="ECO:0000256" key="3">
    <source>
        <dbReference type="ARBA" id="ARBA00022989"/>
    </source>
</evidence>
<sequence length="555" mass="59505">MFSLSRFKHMNFKGDLFGGVTTAIISLPLALAFGVASGAGAEAGMWGAILVGLFAALFGGSTSLISEPTGPMTVIMTAVLTTMISKYPEAGPAMAFTVVMMAGAFQILLGTLKLGKYVTLMPYSVVSGFMSGIGVILIILQLAPLLGHQAPPGGVPGTLSAFPELFLNLHFSELFLGVLTLGVLFYMPKKYRQYVPAQLVALVIVTLISILLFDTDSIRRIGEIPSGLPEVVWPTFTPELFTEMVIDALVLGTLGCIDTLLTAVIGDSLTRTEHDSDRELRGQGIANMIAGFFGALPGAGATMGTVVNIQVGARSPLAGIFRALILMAVVFVAGSLTEPIPMAVLAGIAVYVGINILDWSFIQRAHKLSISQMAIMYGVMLLTVFVDLMVAVGLGVFISNIMVIERLSRVQEQHVKAISDGDADEDVPLSTHERALLEQAKGKLLFFYLSGPMIFSVSKAITRQHRHIGEYKTMVLDLSDVAMLDVTVSLAIENAISDALDAECQVFIYSPNKDTSEQLQKFDIRSKLGDHAFCKSREQALTRALEAMQSNTVQA</sequence>
<feature type="transmembrane region" description="Helical" evidence="5">
    <location>
        <begin position="93"/>
        <end position="112"/>
    </location>
</feature>
<evidence type="ECO:0000256" key="2">
    <source>
        <dbReference type="ARBA" id="ARBA00022692"/>
    </source>
</evidence>
<dbReference type="SUPFAM" id="SSF52091">
    <property type="entry name" value="SpoIIaa-like"/>
    <property type="match status" value="1"/>
</dbReference>
<feature type="transmembrane region" description="Helical" evidence="5">
    <location>
        <begin position="285"/>
        <end position="307"/>
    </location>
</feature>
<feature type="transmembrane region" description="Helical" evidence="5">
    <location>
        <begin position="124"/>
        <end position="146"/>
    </location>
</feature>
<feature type="transmembrane region" description="Helical" evidence="5">
    <location>
        <begin position="319"/>
        <end position="336"/>
    </location>
</feature>
<feature type="transmembrane region" description="Helical" evidence="5">
    <location>
        <begin position="194"/>
        <end position="213"/>
    </location>
</feature>
<dbReference type="Pfam" id="PF01740">
    <property type="entry name" value="STAS"/>
    <property type="match status" value="1"/>
</dbReference>
<accession>A0A5S3UTW1</accession>
<feature type="transmembrane region" description="Helical" evidence="5">
    <location>
        <begin position="374"/>
        <end position="398"/>
    </location>
</feature>
<dbReference type="InterPro" id="IPR011547">
    <property type="entry name" value="SLC26A/SulP_dom"/>
</dbReference>
<dbReference type="EMBL" id="CP045429">
    <property type="protein sequence ID" value="QPB82993.1"/>
    <property type="molecule type" value="Genomic_DNA"/>
</dbReference>
<dbReference type="PROSITE" id="PS50801">
    <property type="entry name" value="STAS"/>
    <property type="match status" value="1"/>
</dbReference>
<comment type="subcellular location">
    <subcellularLocation>
        <location evidence="1">Membrane</location>
        <topology evidence="1">Multi-pass membrane protein</topology>
    </subcellularLocation>
</comment>
<reference evidence="6 7" key="1">
    <citation type="submission" date="2019-10" db="EMBL/GenBank/DDBJ databases">
        <title>Pseudoalteromonas rubra S4059.</title>
        <authorList>
            <person name="Paulsen S."/>
            <person name="Wang X."/>
        </authorList>
    </citation>
    <scope>NUCLEOTIDE SEQUENCE [LARGE SCALE GENOMIC DNA]</scope>
    <source>
        <strain evidence="6 7">S4059</strain>
    </source>
</reference>
<name>A0A5S3UTW1_9GAMM</name>
<protein>
    <submittedName>
        <fullName evidence="6">STAS domain-containing protein</fullName>
    </submittedName>
</protein>
<feature type="transmembrane region" description="Helical" evidence="5">
    <location>
        <begin position="43"/>
        <end position="62"/>
    </location>
</feature>
<evidence type="ECO:0000256" key="5">
    <source>
        <dbReference type="SAM" id="Phobius"/>
    </source>
</evidence>
<feature type="transmembrane region" description="Helical" evidence="5">
    <location>
        <begin position="342"/>
        <end position="362"/>
    </location>
</feature>
<dbReference type="Proteomes" id="UP000305729">
    <property type="component" value="Chromosome 1"/>
</dbReference>
<dbReference type="Gene3D" id="3.30.750.24">
    <property type="entry name" value="STAS domain"/>
    <property type="match status" value="1"/>
</dbReference>
<dbReference type="OrthoDB" id="9769739at2"/>
<feature type="transmembrane region" description="Helical" evidence="5">
    <location>
        <begin position="166"/>
        <end position="187"/>
    </location>
</feature>
<keyword evidence="2 5" id="KW-0812">Transmembrane</keyword>
<dbReference type="InterPro" id="IPR002645">
    <property type="entry name" value="STAS_dom"/>
</dbReference>
<dbReference type="CDD" id="cd07042">
    <property type="entry name" value="STAS_SulP_like_sulfate_transporter"/>
    <property type="match status" value="1"/>
</dbReference>
<dbReference type="InterPro" id="IPR036513">
    <property type="entry name" value="STAS_dom_sf"/>
</dbReference>